<keyword evidence="5" id="KW-1185">Reference proteome</keyword>
<feature type="transmembrane region" description="Helical" evidence="1">
    <location>
        <begin position="56"/>
        <end position="72"/>
    </location>
</feature>
<dbReference type="Proteomes" id="UP000567067">
    <property type="component" value="Unassembled WGS sequence"/>
</dbReference>
<dbReference type="NCBIfam" id="TIGR00254">
    <property type="entry name" value="GGDEF"/>
    <property type="match status" value="1"/>
</dbReference>
<keyword evidence="1" id="KW-0472">Membrane</keyword>
<evidence type="ECO:0000256" key="1">
    <source>
        <dbReference type="SAM" id="Phobius"/>
    </source>
</evidence>
<dbReference type="PANTHER" id="PTHR33121:SF71">
    <property type="entry name" value="OXYGEN SENSOR PROTEIN DOSP"/>
    <property type="match status" value="1"/>
</dbReference>
<dbReference type="SMART" id="SM00052">
    <property type="entry name" value="EAL"/>
    <property type="match status" value="1"/>
</dbReference>
<evidence type="ECO:0000313" key="5">
    <source>
        <dbReference type="Proteomes" id="UP000567067"/>
    </source>
</evidence>
<dbReference type="Gene3D" id="3.30.70.270">
    <property type="match status" value="1"/>
</dbReference>
<evidence type="ECO:0000313" key="4">
    <source>
        <dbReference type="EMBL" id="MBA9084701.1"/>
    </source>
</evidence>
<comment type="caution">
    <text evidence="4">The sequence shown here is derived from an EMBL/GenBank/DDBJ whole genome shotgun (WGS) entry which is preliminary data.</text>
</comment>
<dbReference type="EMBL" id="JACJIP010000005">
    <property type="protein sequence ID" value="MBA9084701.1"/>
    <property type="molecule type" value="Genomic_DNA"/>
</dbReference>
<keyword evidence="1" id="KW-1133">Transmembrane helix</keyword>
<dbReference type="RefSeq" id="WP_182534702.1">
    <property type="nucleotide sequence ID" value="NZ_JACJIP010000005.1"/>
</dbReference>
<keyword evidence="1" id="KW-0812">Transmembrane</keyword>
<evidence type="ECO:0000259" key="2">
    <source>
        <dbReference type="PROSITE" id="PS50883"/>
    </source>
</evidence>
<feature type="transmembrane region" description="Helical" evidence="1">
    <location>
        <begin position="32"/>
        <end position="49"/>
    </location>
</feature>
<dbReference type="PROSITE" id="PS50887">
    <property type="entry name" value="GGDEF"/>
    <property type="match status" value="1"/>
</dbReference>
<feature type="domain" description="GGDEF" evidence="3">
    <location>
        <begin position="487"/>
        <end position="619"/>
    </location>
</feature>
<evidence type="ECO:0000259" key="3">
    <source>
        <dbReference type="PROSITE" id="PS50887"/>
    </source>
</evidence>
<dbReference type="Pfam" id="PF00563">
    <property type="entry name" value="EAL"/>
    <property type="match status" value="1"/>
</dbReference>
<accession>A0A7W3SR63</accession>
<feature type="transmembrane region" description="Helical" evidence="1">
    <location>
        <begin position="131"/>
        <end position="156"/>
    </location>
</feature>
<dbReference type="CDD" id="cd01949">
    <property type="entry name" value="GGDEF"/>
    <property type="match status" value="1"/>
</dbReference>
<protein>
    <submittedName>
        <fullName evidence="4">Diguanylate cyclase (GGDEF)-like protein</fullName>
    </submittedName>
</protein>
<dbReference type="FunFam" id="3.20.20.450:FF:000001">
    <property type="entry name" value="Cyclic di-GMP phosphodiesterase yahA"/>
    <property type="match status" value="1"/>
</dbReference>
<dbReference type="SUPFAM" id="SSF141868">
    <property type="entry name" value="EAL domain-like"/>
    <property type="match status" value="1"/>
</dbReference>
<dbReference type="Gene3D" id="3.20.20.450">
    <property type="entry name" value="EAL domain"/>
    <property type="match status" value="1"/>
</dbReference>
<name>A0A7W3SR63_9BACL</name>
<dbReference type="AlphaFoldDB" id="A0A7W3SR63"/>
<proteinExistence type="predicted"/>
<sequence>MAKKRFTSLRLAAMFMLGLALALFSESHDVNLIFGISLTFTNIILLLLVRAYGFKYSLFAALLVYSASIFVWDNPYAVAISLLEFVVVGLSLSLFKKDRSIIVDWMFWLILGAPVLFLLYSSAYGPLSNELWLMIAVPTVNGLFNVMTAEILWAYTPGRLLPPKVVNKRTPLFFYKVLYHIIFVSVTLPFLFYIVSNSWSAVRTLSDYTSKLTFSMSQHISQDLQQVWDSYDNDDKPSSTRLSSELQNIIHNYATNDRINILFTDEQGNIIAKSPMTPALTKSSQIEPSPSDQLVHDGLYLHVPSSKRSQILSNQEWSEAKYIYKTALGNKEVNLYILVSMNYFKDQLYCQYLGQFLSLLLFFICAAAVGKYLNSRLLRALNELTDLTTNLPDKLYSGIRVEWPESRITEIRALIRNFRAMSNTLIQMFQESIKSNQLLQEQTSQLQKSEKKLHHLAYYDELTRLPNRLHFTEYIKTLNLDNPDNTHPFALMFADLNRFKQVNDILGHTVGDRLLYNVAERFSLIVSEQCKVFRISGDEFLFILHYEDISDVQRIAQNICDSLETPFEINGRSLYMSVSVGISVYPYDGNEMDLIMRNADIAMYVAKEQGDGFYHFYDSIIENQRAESMQLENELKSALRDGQFTLYYQPKIDAVSNEVIGAEALIRWIHPEYGIISPAKFIPLAENSGIILDIDEWVLREACRQNKAWQDQGLYNFPVAVNISARHFYQSNLIPMITRILEETGLDPCYIVLEITEGTLIKNVNYGIQIMEDITKMGIRISMDDFGTGYSSLSQLERLPISEMKLDRSFIEGLTDGSRKSSLVRAVIELGHHMELKVVAEGIESPDDLKFLTELKCDEFQGYFFSKPLPGEEFCGFIRDWDSSSVIDIFDSEK</sequence>
<dbReference type="SUPFAM" id="SSF55073">
    <property type="entry name" value="Nucleotide cyclase"/>
    <property type="match status" value="1"/>
</dbReference>
<dbReference type="CDD" id="cd01948">
    <property type="entry name" value="EAL"/>
    <property type="match status" value="1"/>
</dbReference>
<reference evidence="4 5" key="1">
    <citation type="submission" date="2020-08" db="EMBL/GenBank/DDBJ databases">
        <title>Genomic Encyclopedia of Type Strains, Phase III (KMG-III): the genomes of soil and plant-associated and newly described type strains.</title>
        <authorList>
            <person name="Whitman W."/>
        </authorList>
    </citation>
    <scope>NUCLEOTIDE SEQUENCE [LARGE SCALE GENOMIC DNA]</scope>
    <source>
        <strain evidence="4 5">CECT 8693</strain>
    </source>
</reference>
<dbReference type="PROSITE" id="PS50883">
    <property type="entry name" value="EAL"/>
    <property type="match status" value="1"/>
</dbReference>
<dbReference type="InterPro" id="IPR001633">
    <property type="entry name" value="EAL_dom"/>
</dbReference>
<dbReference type="Pfam" id="PF00990">
    <property type="entry name" value="GGDEF"/>
    <property type="match status" value="1"/>
</dbReference>
<dbReference type="PANTHER" id="PTHR33121">
    <property type="entry name" value="CYCLIC DI-GMP PHOSPHODIESTERASE PDEF"/>
    <property type="match status" value="1"/>
</dbReference>
<gene>
    <name evidence="4" type="ORF">FHR92_001162</name>
</gene>
<dbReference type="GO" id="GO:0071111">
    <property type="term" value="F:cyclic-guanylate-specific phosphodiesterase activity"/>
    <property type="evidence" value="ECO:0007669"/>
    <property type="project" value="InterPro"/>
</dbReference>
<dbReference type="InterPro" id="IPR000160">
    <property type="entry name" value="GGDEF_dom"/>
</dbReference>
<feature type="domain" description="EAL" evidence="2">
    <location>
        <begin position="628"/>
        <end position="882"/>
    </location>
</feature>
<dbReference type="SMART" id="SM00267">
    <property type="entry name" value="GGDEF"/>
    <property type="match status" value="1"/>
</dbReference>
<dbReference type="InterPro" id="IPR043128">
    <property type="entry name" value="Rev_trsase/Diguanyl_cyclase"/>
</dbReference>
<organism evidence="4 5">
    <name type="scientific">Fontibacillus solani</name>
    <dbReference type="NCBI Taxonomy" id="1572857"/>
    <lineage>
        <taxon>Bacteria</taxon>
        <taxon>Bacillati</taxon>
        <taxon>Bacillota</taxon>
        <taxon>Bacilli</taxon>
        <taxon>Bacillales</taxon>
        <taxon>Paenibacillaceae</taxon>
        <taxon>Fontibacillus</taxon>
    </lineage>
</organism>
<dbReference type="InterPro" id="IPR050706">
    <property type="entry name" value="Cyclic-di-GMP_PDE-like"/>
</dbReference>
<feature type="transmembrane region" description="Helical" evidence="1">
    <location>
        <begin position="177"/>
        <end position="195"/>
    </location>
</feature>
<dbReference type="InterPro" id="IPR035919">
    <property type="entry name" value="EAL_sf"/>
</dbReference>
<feature type="transmembrane region" description="Helical" evidence="1">
    <location>
        <begin position="352"/>
        <end position="373"/>
    </location>
</feature>
<feature type="transmembrane region" description="Helical" evidence="1">
    <location>
        <begin position="107"/>
        <end position="125"/>
    </location>
</feature>
<dbReference type="InterPro" id="IPR029787">
    <property type="entry name" value="Nucleotide_cyclase"/>
</dbReference>